<evidence type="ECO:0000256" key="1">
    <source>
        <dbReference type="ARBA" id="ARBA00004761"/>
    </source>
</evidence>
<dbReference type="CDD" id="cd00452">
    <property type="entry name" value="KDPG_aldolase"/>
    <property type="match status" value="1"/>
</dbReference>
<dbReference type="RefSeq" id="WP_003066758.1">
    <property type="nucleotide sequence ID" value="NZ_PKIB01000004.1"/>
</dbReference>
<evidence type="ECO:0000313" key="6">
    <source>
        <dbReference type="EMBL" id="PLA53817.1"/>
    </source>
</evidence>
<comment type="subunit">
    <text evidence="3">Homotrimer.</text>
</comment>
<evidence type="ECO:0000256" key="5">
    <source>
        <dbReference type="ARBA" id="ARBA00023277"/>
    </source>
</evidence>
<dbReference type="Gene3D" id="3.20.20.70">
    <property type="entry name" value="Aldolase class I"/>
    <property type="match status" value="1"/>
</dbReference>
<reference evidence="6 7" key="1">
    <citation type="submission" date="2017-12" db="EMBL/GenBank/DDBJ databases">
        <title>Phylogenetic diversity of female urinary microbiome.</title>
        <authorList>
            <person name="Thomas-White K."/>
            <person name="Wolfe A.J."/>
        </authorList>
    </citation>
    <scope>NUCLEOTIDE SEQUENCE [LARGE SCALE GENOMIC DNA]</scope>
    <source>
        <strain evidence="6 7">UMB0733</strain>
    </source>
</reference>
<keyword evidence="4" id="KW-0456">Lyase</keyword>
<protein>
    <submittedName>
        <fullName evidence="6">Bifunctional 2-keto-4-hydroxyglutarate aldolase/2-keto-3-deoxy-6-phosphogluconate aldolase</fullName>
    </submittedName>
</protein>
<dbReference type="Proteomes" id="UP000235073">
    <property type="component" value="Unassembled WGS sequence"/>
</dbReference>
<dbReference type="PANTHER" id="PTHR30246:SF1">
    <property type="entry name" value="2-DEHYDRO-3-DEOXY-6-PHOSPHOGALACTONATE ALDOLASE-RELATED"/>
    <property type="match status" value="1"/>
</dbReference>
<organism evidence="6 7">
    <name type="scientific">Streptococcus macedonicus</name>
    <name type="common">Streptococcus gallolyticus macedonicus</name>
    <dbReference type="NCBI Taxonomy" id="59310"/>
    <lineage>
        <taxon>Bacteria</taxon>
        <taxon>Bacillati</taxon>
        <taxon>Bacillota</taxon>
        <taxon>Bacilli</taxon>
        <taxon>Lactobacillales</taxon>
        <taxon>Streptococcaceae</taxon>
        <taxon>Streptococcus</taxon>
    </lineage>
</organism>
<dbReference type="PANTHER" id="PTHR30246">
    <property type="entry name" value="2-KETO-3-DEOXY-6-PHOSPHOGLUCONATE ALDOLASE"/>
    <property type="match status" value="1"/>
</dbReference>
<evidence type="ECO:0000313" key="7">
    <source>
        <dbReference type="Proteomes" id="UP000235073"/>
    </source>
</evidence>
<comment type="pathway">
    <text evidence="1">Carbohydrate acid metabolism.</text>
</comment>
<dbReference type="InterPro" id="IPR013785">
    <property type="entry name" value="Aldolase_TIM"/>
</dbReference>
<keyword evidence="5" id="KW-0119">Carbohydrate metabolism</keyword>
<comment type="similarity">
    <text evidence="2">Belongs to the KHG/KDPG aldolase family.</text>
</comment>
<sequence>MKKIDVLNRLYEEKLMGIIRVTTFERAKEIAESCLAGGVSCLEISYTNFNAGDIIQQLKEKYNHRLLVGAGTVLDSETAREAIFNGAEFIIAPTFKEEVAKICNRYQIAYMPGCMTMTEVVEALEAGASMVKAFPSSSLYGPNIISTIKTPMPYVPILSSGGVTLNNVNEWLKQGVDCMGIGSLLSKGTAQEIEQNARALREAVNKSKELL</sequence>
<proteinExistence type="inferred from homology"/>
<dbReference type="GO" id="GO:0016829">
    <property type="term" value="F:lyase activity"/>
    <property type="evidence" value="ECO:0007669"/>
    <property type="project" value="UniProtKB-KW"/>
</dbReference>
<evidence type="ECO:0000256" key="2">
    <source>
        <dbReference type="ARBA" id="ARBA00006906"/>
    </source>
</evidence>
<name>A0A2I1YG24_STRMC</name>
<evidence type="ECO:0000256" key="4">
    <source>
        <dbReference type="ARBA" id="ARBA00023239"/>
    </source>
</evidence>
<dbReference type="NCBIfam" id="NF005119">
    <property type="entry name" value="PRK06552.1"/>
    <property type="match status" value="1"/>
</dbReference>
<dbReference type="AlphaFoldDB" id="A0A2I1YG24"/>
<dbReference type="Pfam" id="PF01081">
    <property type="entry name" value="Aldolase"/>
    <property type="match status" value="1"/>
</dbReference>
<dbReference type="EMBL" id="PKIB01000004">
    <property type="protein sequence ID" value="PLA53817.1"/>
    <property type="molecule type" value="Genomic_DNA"/>
</dbReference>
<accession>A0A2I1YG24</accession>
<gene>
    <name evidence="6" type="ORF">CYK21_06065</name>
</gene>
<dbReference type="NCBIfam" id="TIGR01182">
    <property type="entry name" value="eda"/>
    <property type="match status" value="1"/>
</dbReference>
<comment type="caution">
    <text evidence="6">The sequence shown here is derived from an EMBL/GenBank/DDBJ whole genome shotgun (WGS) entry which is preliminary data.</text>
</comment>
<dbReference type="SUPFAM" id="SSF51569">
    <property type="entry name" value="Aldolase"/>
    <property type="match status" value="1"/>
</dbReference>
<dbReference type="InterPro" id="IPR000887">
    <property type="entry name" value="Aldlse_KDPG_KHG"/>
</dbReference>
<evidence type="ECO:0000256" key="3">
    <source>
        <dbReference type="ARBA" id="ARBA00011233"/>
    </source>
</evidence>